<accession>A0A1R4JX28</accession>
<evidence type="ECO:0000313" key="3">
    <source>
        <dbReference type="Proteomes" id="UP000196320"/>
    </source>
</evidence>
<sequence>MTALQTPLSRSTELAKAAKGDETRIVTIASGRRWLAIMRLAIGFIFFWAFLDKTFGLGYSTPLERAWISGGTPSQGFLNSDSVIGPLKPFFAAIASPVSDVLFMVAMLAIGLAVLLGVGLRVSAVVGTILMLAMYLAEWPFGANAASTNPLVDYHIIYALALIVTAALAAGDTWGFGRQWKALPLVRRNRWLV</sequence>
<reference evidence="2 3" key="1">
    <citation type="submission" date="2017-02" db="EMBL/GenBank/DDBJ databases">
        <authorList>
            <person name="Peterson S.W."/>
        </authorList>
    </citation>
    <scope>NUCLEOTIDE SEQUENCE [LARGE SCALE GENOMIC DNA]</scope>
    <source>
        <strain evidence="2 3">B Mb 05.01</strain>
    </source>
</reference>
<protein>
    <submittedName>
        <fullName evidence="2">Putative integral membrane protein SCJ12.13c</fullName>
    </submittedName>
</protein>
<feature type="transmembrane region" description="Helical" evidence="1">
    <location>
        <begin position="90"/>
        <end position="111"/>
    </location>
</feature>
<keyword evidence="1" id="KW-0472">Membrane</keyword>
<dbReference type="EMBL" id="FUKO01000021">
    <property type="protein sequence ID" value="SJN36538.1"/>
    <property type="molecule type" value="Genomic_DNA"/>
</dbReference>
<dbReference type="RefSeq" id="WP_256971595.1">
    <property type="nucleotide sequence ID" value="NZ_FUKO01000021.1"/>
</dbReference>
<organism evidence="2 3">
    <name type="scientific">Microbacterium esteraromaticum</name>
    <dbReference type="NCBI Taxonomy" id="57043"/>
    <lineage>
        <taxon>Bacteria</taxon>
        <taxon>Bacillati</taxon>
        <taxon>Actinomycetota</taxon>
        <taxon>Actinomycetes</taxon>
        <taxon>Micrococcales</taxon>
        <taxon>Microbacteriaceae</taxon>
        <taxon>Microbacterium</taxon>
    </lineage>
</organism>
<gene>
    <name evidence="2" type="ORF">FM104_09280</name>
</gene>
<feature type="transmembrane region" description="Helical" evidence="1">
    <location>
        <begin position="156"/>
        <end position="177"/>
    </location>
</feature>
<evidence type="ECO:0000313" key="2">
    <source>
        <dbReference type="EMBL" id="SJN36538.1"/>
    </source>
</evidence>
<evidence type="ECO:0000256" key="1">
    <source>
        <dbReference type="SAM" id="Phobius"/>
    </source>
</evidence>
<name>A0A1R4JX28_9MICO</name>
<keyword evidence="1" id="KW-1133">Transmembrane helix</keyword>
<feature type="transmembrane region" description="Helical" evidence="1">
    <location>
        <begin position="118"/>
        <end position="136"/>
    </location>
</feature>
<dbReference type="AlphaFoldDB" id="A0A1R4JX28"/>
<proteinExistence type="predicted"/>
<keyword evidence="3" id="KW-1185">Reference proteome</keyword>
<dbReference type="Proteomes" id="UP000196320">
    <property type="component" value="Unassembled WGS sequence"/>
</dbReference>
<keyword evidence="1" id="KW-0812">Transmembrane</keyword>
<feature type="transmembrane region" description="Helical" evidence="1">
    <location>
        <begin position="34"/>
        <end position="51"/>
    </location>
</feature>